<dbReference type="PROSITE" id="PS50405">
    <property type="entry name" value="GST_CTER"/>
    <property type="match status" value="1"/>
</dbReference>
<dbReference type="Gene3D" id="3.40.30.10">
    <property type="entry name" value="Glutaredoxin"/>
    <property type="match status" value="1"/>
</dbReference>
<comment type="similarity">
    <text evidence="1">Belongs to the GST superfamily. Phi family.</text>
</comment>
<dbReference type="FunFam" id="3.40.30.10:FF:000039">
    <property type="entry name" value="Glutathione S-transferase domain"/>
    <property type="match status" value="1"/>
</dbReference>
<dbReference type="GO" id="GO:0006749">
    <property type="term" value="P:glutathione metabolic process"/>
    <property type="evidence" value="ECO:0007669"/>
    <property type="project" value="TreeGrafter"/>
</dbReference>
<organism evidence="8 9">
    <name type="scientific">Mycena belliarum</name>
    <dbReference type="NCBI Taxonomy" id="1033014"/>
    <lineage>
        <taxon>Eukaryota</taxon>
        <taxon>Fungi</taxon>
        <taxon>Dikarya</taxon>
        <taxon>Basidiomycota</taxon>
        <taxon>Agaricomycotina</taxon>
        <taxon>Agaricomycetes</taxon>
        <taxon>Agaricomycetidae</taxon>
        <taxon>Agaricales</taxon>
        <taxon>Marasmiineae</taxon>
        <taxon>Mycenaceae</taxon>
        <taxon>Mycena</taxon>
    </lineage>
</organism>
<dbReference type="CDD" id="cd03053">
    <property type="entry name" value="GST_N_Phi"/>
    <property type="match status" value="1"/>
</dbReference>
<proteinExistence type="inferred from homology"/>
<evidence type="ECO:0000256" key="4">
    <source>
        <dbReference type="ARBA" id="ARBA00047960"/>
    </source>
</evidence>
<evidence type="ECO:0000259" key="6">
    <source>
        <dbReference type="PROSITE" id="PS50404"/>
    </source>
</evidence>
<name>A0AAD6UEZ9_9AGAR</name>
<evidence type="ECO:0000256" key="3">
    <source>
        <dbReference type="ARBA" id="ARBA00022679"/>
    </source>
</evidence>
<dbReference type="InterPro" id="IPR036282">
    <property type="entry name" value="Glutathione-S-Trfase_C_sf"/>
</dbReference>
<dbReference type="SUPFAM" id="SSF52833">
    <property type="entry name" value="Thioredoxin-like"/>
    <property type="match status" value="1"/>
</dbReference>
<protein>
    <recommendedName>
        <fullName evidence="2">glutathione transferase</fullName>
        <ecNumber evidence="2">2.5.1.18</ecNumber>
    </recommendedName>
</protein>
<gene>
    <name evidence="8" type="ORF">B0H15DRAFT_899027</name>
</gene>
<feature type="domain" description="GST C-terminal" evidence="7">
    <location>
        <begin position="88"/>
        <end position="216"/>
    </location>
</feature>
<evidence type="ECO:0000259" key="7">
    <source>
        <dbReference type="PROSITE" id="PS50405"/>
    </source>
</evidence>
<dbReference type="Gene3D" id="1.20.1050.10">
    <property type="match status" value="1"/>
</dbReference>
<dbReference type="InterPro" id="IPR004046">
    <property type="entry name" value="GST_C"/>
</dbReference>
<evidence type="ECO:0000256" key="1">
    <source>
        <dbReference type="ARBA" id="ARBA00010128"/>
    </source>
</evidence>
<keyword evidence="9" id="KW-1185">Reference proteome</keyword>
<dbReference type="AlphaFoldDB" id="A0AAD6UEZ9"/>
<dbReference type="EC" id="2.5.1.18" evidence="2"/>
<dbReference type="SUPFAM" id="SSF47616">
    <property type="entry name" value="GST C-terminal domain-like"/>
    <property type="match status" value="1"/>
</dbReference>
<evidence type="ECO:0000256" key="5">
    <source>
        <dbReference type="ARBA" id="ARBA00053259"/>
    </source>
</evidence>
<dbReference type="Pfam" id="PF00043">
    <property type="entry name" value="GST_C"/>
    <property type="match status" value="1"/>
</dbReference>
<reference evidence="8" key="1">
    <citation type="submission" date="2023-03" db="EMBL/GenBank/DDBJ databases">
        <title>Massive genome expansion in bonnet fungi (Mycena s.s.) driven by repeated elements and novel gene families across ecological guilds.</title>
        <authorList>
            <consortium name="Lawrence Berkeley National Laboratory"/>
            <person name="Harder C.B."/>
            <person name="Miyauchi S."/>
            <person name="Viragh M."/>
            <person name="Kuo A."/>
            <person name="Thoen E."/>
            <person name="Andreopoulos B."/>
            <person name="Lu D."/>
            <person name="Skrede I."/>
            <person name="Drula E."/>
            <person name="Henrissat B."/>
            <person name="Morin E."/>
            <person name="Kohler A."/>
            <person name="Barry K."/>
            <person name="LaButti K."/>
            <person name="Morin E."/>
            <person name="Salamov A."/>
            <person name="Lipzen A."/>
            <person name="Mereny Z."/>
            <person name="Hegedus B."/>
            <person name="Baldrian P."/>
            <person name="Stursova M."/>
            <person name="Weitz H."/>
            <person name="Taylor A."/>
            <person name="Grigoriev I.V."/>
            <person name="Nagy L.G."/>
            <person name="Martin F."/>
            <person name="Kauserud H."/>
        </authorList>
    </citation>
    <scope>NUCLEOTIDE SEQUENCE</scope>
    <source>
        <strain evidence="8">CBHHK173m</strain>
    </source>
</reference>
<dbReference type="GO" id="GO:0009636">
    <property type="term" value="P:response to toxic substance"/>
    <property type="evidence" value="ECO:0007669"/>
    <property type="project" value="UniProtKB-ARBA"/>
</dbReference>
<dbReference type="Pfam" id="PF02798">
    <property type="entry name" value="GST_N"/>
    <property type="match status" value="1"/>
</dbReference>
<dbReference type="SFLD" id="SFLDG00358">
    <property type="entry name" value="Main_(cytGST)"/>
    <property type="match status" value="1"/>
</dbReference>
<accession>A0AAD6UEZ9</accession>
<evidence type="ECO:0000313" key="8">
    <source>
        <dbReference type="EMBL" id="KAJ7101268.1"/>
    </source>
</evidence>
<comment type="catalytic activity">
    <reaction evidence="4">
        <text>RX + glutathione = an S-substituted glutathione + a halide anion + H(+)</text>
        <dbReference type="Rhea" id="RHEA:16437"/>
        <dbReference type="ChEBI" id="CHEBI:15378"/>
        <dbReference type="ChEBI" id="CHEBI:16042"/>
        <dbReference type="ChEBI" id="CHEBI:17792"/>
        <dbReference type="ChEBI" id="CHEBI:57925"/>
        <dbReference type="ChEBI" id="CHEBI:90779"/>
        <dbReference type="EC" id="2.5.1.18"/>
    </reaction>
</comment>
<dbReference type="PANTHER" id="PTHR43900">
    <property type="entry name" value="GLUTATHIONE S-TRANSFERASE RHO"/>
    <property type="match status" value="1"/>
</dbReference>
<dbReference type="InterPro" id="IPR040079">
    <property type="entry name" value="Glutathione_S-Trfase"/>
</dbReference>
<dbReference type="InterPro" id="IPR004045">
    <property type="entry name" value="Glutathione_S-Trfase_N"/>
</dbReference>
<feature type="domain" description="GST N-terminal" evidence="6">
    <location>
        <begin position="2"/>
        <end position="83"/>
    </location>
</feature>
<dbReference type="GO" id="GO:0043295">
    <property type="term" value="F:glutathione binding"/>
    <property type="evidence" value="ECO:0007669"/>
    <property type="project" value="TreeGrafter"/>
</dbReference>
<dbReference type="PROSITE" id="PS50404">
    <property type="entry name" value="GST_NTER"/>
    <property type="match status" value="1"/>
</dbReference>
<dbReference type="GO" id="GO:0004364">
    <property type="term" value="F:glutathione transferase activity"/>
    <property type="evidence" value="ECO:0007669"/>
    <property type="project" value="UniProtKB-EC"/>
</dbReference>
<dbReference type="GO" id="GO:0005737">
    <property type="term" value="C:cytoplasm"/>
    <property type="evidence" value="ECO:0007669"/>
    <property type="project" value="TreeGrafter"/>
</dbReference>
<dbReference type="PANTHER" id="PTHR43900:SF3">
    <property type="entry name" value="GLUTATHIONE S-TRANSFERASE RHO"/>
    <property type="match status" value="1"/>
</dbReference>
<comment type="function">
    <text evidence="5">May be involved in the conjugation of reduced glutathione to a wide number of exogenous and endogenous hydrophobic electrophiles and have a detoxification role against certain herbicides.</text>
</comment>
<dbReference type="EMBL" id="JARJCN010000004">
    <property type="protein sequence ID" value="KAJ7101268.1"/>
    <property type="molecule type" value="Genomic_DNA"/>
</dbReference>
<comment type="caution">
    <text evidence="8">The sequence shown here is derived from an EMBL/GenBank/DDBJ whole genome shotgun (WGS) entry which is preliminary data.</text>
</comment>
<sequence>MAILKLYGLPHATCTRRVATTLAELRVPFELIEVQLSKGEHKQPAYLAKQPFGQIPYIDDDGFIVYETRAICRYIAAKYPAKALIPTELKANAIFEQAASAELTNFDPSASKLVYELVLKKMFGGGETDPKAVEEQLAILEAKLSAYDVILGKTKYLAGDSITLADLFHVPNALLLAVGGNDIMTRKPNVARWYNELAARPSVVLFENGVKSTASY</sequence>
<dbReference type="InterPro" id="IPR010987">
    <property type="entry name" value="Glutathione-S-Trfase_C-like"/>
</dbReference>
<evidence type="ECO:0000313" key="9">
    <source>
        <dbReference type="Proteomes" id="UP001222325"/>
    </source>
</evidence>
<dbReference type="FunFam" id="1.20.1050.10:FF:000004">
    <property type="entry name" value="Glutathione S-transferase F2"/>
    <property type="match status" value="1"/>
</dbReference>
<evidence type="ECO:0000256" key="2">
    <source>
        <dbReference type="ARBA" id="ARBA00012452"/>
    </source>
</evidence>
<keyword evidence="3" id="KW-0808">Transferase</keyword>
<dbReference type="Proteomes" id="UP001222325">
    <property type="component" value="Unassembled WGS sequence"/>
</dbReference>
<dbReference type="SFLD" id="SFLDS00019">
    <property type="entry name" value="Glutathione_Transferase_(cytos"/>
    <property type="match status" value="1"/>
</dbReference>
<dbReference type="InterPro" id="IPR036249">
    <property type="entry name" value="Thioredoxin-like_sf"/>
</dbReference>